<dbReference type="Pfam" id="PF13649">
    <property type="entry name" value="Methyltransf_25"/>
    <property type="match status" value="1"/>
</dbReference>
<dbReference type="InterPro" id="IPR029063">
    <property type="entry name" value="SAM-dependent_MTases_sf"/>
</dbReference>
<evidence type="ECO:0000313" key="3">
    <source>
        <dbReference type="Proteomes" id="UP000233654"/>
    </source>
</evidence>
<dbReference type="SUPFAM" id="SSF53335">
    <property type="entry name" value="S-adenosyl-L-methionine-dependent methyltransferases"/>
    <property type="match status" value="1"/>
</dbReference>
<evidence type="ECO:0000259" key="1">
    <source>
        <dbReference type="Pfam" id="PF13649"/>
    </source>
</evidence>
<dbReference type="CDD" id="cd02440">
    <property type="entry name" value="AdoMet_MTases"/>
    <property type="match status" value="1"/>
</dbReference>
<comment type="caution">
    <text evidence="2">The sequence shown here is derived from an EMBL/GenBank/DDBJ whole genome shotgun (WGS) entry which is preliminary data.</text>
</comment>
<sequence length="256" mass="29531">MSKKKNDALSRFNAAEYVPRQYWEDRLSSCFSLQGVGHLAFSNQYNFWYYKSNKRAIARALKRNAVKTCDVRMIDVGIGTGYYIDFWHKRGVRDLVGFDITEKSVTELRIRYPSCDFHRVDISKNLEIDPGKFDILTVFNVLFHVIEEEGFENAIETIEALTEKDSTILIIDNFIDGAEPLRGHHETQRTLARYREVHKTRGMEIVDLVPISFFMNNPIDAGRLKSRVARWIVRKGFRLNTLAAGATRRMGGRGVS</sequence>
<dbReference type="Proteomes" id="UP000233654">
    <property type="component" value="Unassembled WGS sequence"/>
</dbReference>
<proteinExistence type="predicted"/>
<reference evidence="2 3" key="1">
    <citation type="journal article" date="2017" name="ISME J.">
        <title>Potential for microbial H2 and metal transformations associated with novel bacteria and archaea in deep terrestrial subsurface sediments.</title>
        <authorList>
            <person name="Hernsdorf A.W."/>
            <person name="Amano Y."/>
            <person name="Miyakawa K."/>
            <person name="Ise K."/>
            <person name="Suzuki Y."/>
            <person name="Anantharaman K."/>
            <person name="Probst A."/>
            <person name="Burstein D."/>
            <person name="Thomas B.C."/>
            <person name="Banfield J.F."/>
        </authorList>
    </citation>
    <scope>NUCLEOTIDE SEQUENCE [LARGE SCALE GENOMIC DNA]</scope>
    <source>
        <strain evidence="2">HGW-Actinobacteria-3</strain>
    </source>
</reference>
<dbReference type="InterPro" id="IPR041698">
    <property type="entry name" value="Methyltransf_25"/>
</dbReference>
<dbReference type="Gene3D" id="3.40.50.150">
    <property type="entry name" value="Vaccinia Virus protein VP39"/>
    <property type="match status" value="1"/>
</dbReference>
<organism evidence="2 3">
    <name type="scientific">Candidatus Anoxymicrobium japonicum</name>
    <dbReference type="NCBI Taxonomy" id="2013648"/>
    <lineage>
        <taxon>Bacteria</taxon>
        <taxon>Bacillati</taxon>
        <taxon>Actinomycetota</taxon>
        <taxon>Candidatus Geothermincolia</taxon>
        <taxon>Candidatus Geothermincolales</taxon>
        <taxon>Candidatus Anoxymicrobiaceae</taxon>
        <taxon>Candidatus Anoxymicrobium</taxon>
    </lineage>
</organism>
<protein>
    <recommendedName>
        <fullName evidence="1">Methyltransferase domain-containing protein</fullName>
    </recommendedName>
</protein>
<accession>A0A2N3G6P6</accession>
<name>A0A2N3G6P6_9ACTN</name>
<dbReference type="AlphaFoldDB" id="A0A2N3G6P6"/>
<evidence type="ECO:0000313" key="2">
    <source>
        <dbReference type="EMBL" id="PKQ28395.1"/>
    </source>
</evidence>
<gene>
    <name evidence="2" type="ORF">CVT63_03080</name>
</gene>
<feature type="domain" description="Methyltransferase" evidence="1">
    <location>
        <begin position="74"/>
        <end position="162"/>
    </location>
</feature>
<dbReference type="EMBL" id="PHEX01000018">
    <property type="protein sequence ID" value="PKQ28395.1"/>
    <property type="molecule type" value="Genomic_DNA"/>
</dbReference>